<organism evidence="1 2">
    <name type="scientific">Pelobates cultripes</name>
    <name type="common">Western spadefoot toad</name>
    <dbReference type="NCBI Taxonomy" id="61616"/>
    <lineage>
        <taxon>Eukaryota</taxon>
        <taxon>Metazoa</taxon>
        <taxon>Chordata</taxon>
        <taxon>Craniata</taxon>
        <taxon>Vertebrata</taxon>
        <taxon>Euteleostomi</taxon>
        <taxon>Amphibia</taxon>
        <taxon>Batrachia</taxon>
        <taxon>Anura</taxon>
        <taxon>Pelobatoidea</taxon>
        <taxon>Pelobatidae</taxon>
        <taxon>Pelobates</taxon>
    </lineage>
</organism>
<keyword evidence="2" id="KW-1185">Reference proteome</keyword>
<name>A0AAD1VW94_PELCU</name>
<dbReference type="AlphaFoldDB" id="A0AAD1VW94"/>
<feature type="non-terminal residue" evidence="1">
    <location>
        <position position="1"/>
    </location>
</feature>
<dbReference type="EMBL" id="OW240914">
    <property type="protein sequence ID" value="CAH2273895.1"/>
    <property type="molecule type" value="Genomic_DNA"/>
</dbReference>
<reference evidence="1" key="1">
    <citation type="submission" date="2022-03" db="EMBL/GenBank/DDBJ databases">
        <authorList>
            <person name="Alioto T."/>
            <person name="Alioto T."/>
            <person name="Gomez Garrido J."/>
        </authorList>
    </citation>
    <scope>NUCLEOTIDE SEQUENCE</scope>
</reference>
<feature type="non-terminal residue" evidence="1">
    <location>
        <position position="74"/>
    </location>
</feature>
<gene>
    <name evidence="1" type="ORF">PECUL_23A029944</name>
</gene>
<proteinExistence type="predicted"/>
<protein>
    <submittedName>
        <fullName evidence="1">Uncharacterized protein</fullName>
    </submittedName>
</protein>
<evidence type="ECO:0000313" key="2">
    <source>
        <dbReference type="Proteomes" id="UP001295444"/>
    </source>
</evidence>
<sequence length="74" mass="7939">VLQSVDHKSLIAVAAPVLSFAARLLVCTGTRSSLQISDPAIQTSEYVPLGVCQKRRTGPLCRPALIHLLADIMK</sequence>
<accession>A0AAD1VW94</accession>
<dbReference type="Proteomes" id="UP001295444">
    <property type="component" value="Chromosome 03"/>
</dbReference>
<evidence type="ECO:0000313" key="1">
    <source>
        <dbReference type="EMBL" id="CAH2273895.1"/>
    </source>
</evidence>